<dbReference type="EMBL" id="QTNY01000022">
    <property type="protein sequence ID" value="RQP72238.1"/>
    <property type="molecule type" value="Genomic_DNA"/>
</dbReference>
<protein>
    <recommendedName>
        <fullName evidence="3">Secreted protein</fullName>
    </recommendedName>
</protein>
<proteinExistence type="predicted"/>
<reference evidence="1 2" key="1">
    <citation type="submission" date="2018-08" db="EMBL/GenBank/DDBJ databases">
        <title>Comparative analysis of Burkholderia isolates from Puerto Rico.</title>
        <authorList>
            <person name="Hall C."/>
            <person name="Sahl J."/>
            <person name="Wagner D."/>
        </authorList>
    </citation>
    <scope>NUCLEOTIDE SEQUENCE [LARGE SCALE GENOMIC DNA]</scope>
    <source>
        <strain evidence="1 2">Bp8964</strain>
    </source>
</reference>
<accession>A0AB74D0B8</accession>
<sequence>MNQVKIAEFVSFVRFRLLFLCNRQDGDTEECWDECNQKSLVKTPKRIVKTNTYNAPPFSLFLFMEKLISLFANRSPRVHP</sequence>
<dbReference type="Proteomes" id="UP000273734">
    <property type="component" value="Unassembled WGS sequence"/>
</dbReference>
<organism evidence="1 2">
    <name type="scientific">Burkholderia ubonensis</name>
    <dbReference type="NCBI Taxonomy" id="101571"/>
    <lineage>
        <taxon>Bacteria</taxon>
        <taxon>Pseudomonadati</taxon>
        <taxon>Pseudomonadota</taxon>
        <taxon>Betaproteobacteria</taxon>
        <taxon>Burkholderiales</taxon>
        <taxon>Burkholderiaceae</taxon>
        <taxon>Burkholderia</taxon>
        <taxon>Burkholderia cepacia complex</taxon>
    </lineage>
</organism>
<evidence type="ECO:0000313" key="2">
    <source>
        <dbReference type="Proteomes" id="UP000273734"/>
    </source>
</evidence>
<comment type="caution">
    <text evidence="1">The sequence shown here is derived from an EMBL/GenBank/DDBJ whole genome shotgun (WGS) entry which is preliminary data.</text>
</comment>
<evidence type="ECO:0000313" key="1">
    <source>
        <dbReference type="EMBL" id="RQP72238.1"/>
    </source>
</evidence>
<evidence type="ECO:0008006" key="3">
    <source>
        <dbReference type="Google" id="ProtNLM"/>
    </source>
</evidence>
<dbReference type="AlphaFoldDB" id="A0AB74D0B8"/>
<gene>
    <name evidence="1" type="ORF">DF015_26855</name>
</gene>
<name>A0AB74D0B8_9BURK</name>